<dbReference type="Proteomes" id="UP000059680">
    <property type="component" value="Chromosome 1"/>
</dbReference>
<reference evidence="2 3" key="2">
    <citation type="journal article" date="2013" name="Plant Cell Physiol.">
        <title>Rice Annotation Project Database (RAP-DB): an integrative and interactive database for rice genomics.</title>
        <authorList>
            <person name="Sakai H."/>
            <person name="Lee S.S."/>
            <person name="Tanaka T."/>
            <person name="Numa H."/>
            <person name="Kim J."/>
            <person name="Kawahara Y."/>
            <person name="Wakimoto H."/>
            <person name="Yang C.C."/>
            <person name="Iwamoto M."/>
            <person name="Abe T."/>
            <person name="Yamada Y."/>
            <person name="Muto A."/>
            <person name="Inokuchi H."/>
            <person name="Ikemura T."/>
            <person name="Matsumoto T."/>
            <person name="Sasaki T."/>
            <person name="Itoh T."/>
        </authorList>
    </citation>
    <scope>NUCLEOTIDE SEQUENCE [LARGE SCALE GENOMIC DNA]</scope>
    <source>
        <strain evidence="3">cv. Nipponbare</strain>
    </source>
</reference>
<keyword evidence="3" id="KW-1185">Reference proteome</keyword>
<protein>
    <submittedName>
        <fullName evidence="2">Os01g0339550 protein</fullName>
    </submittedName>
</protein>
<feature type="region of interest" description="Disordered" evidence="1">
    <location>
        <begin position="1"/>
        <end position="115"/>
    </location>
</feature>
<dbReference type="AlphaFoldDB" id="A0A0P0V252"/>
<gene>
    <name evidence="2" type="ordered locus">Os01g0339550</name>
    <name evidence="2" type="ORF">OSNPB_010339550</name>
</gene>
<proteinExistence type="predicted"/>
<dbReference type="EMBL" id="AP014957">
    <property type="protein sequence ID" value="BAS71963.1"/>
    <property type="molecule type" value="Genomic_DNA"/>
</dbReference>
<reference evidence="2 3" key="3">
    <citation type="journal article" date="2013" name="Rice">
        <title>Improvement of the Oryza sativa Nipponbare reference genome using next generation sequence and optical map data.</title>
        <authorList>
            <person name="Kawahara Y."/>
            <person name="de la Bastide M."/>
            <person name="Hamilton J.P."/>
            <person name="Kanamori H."/>
            <person name="McCombie W.R."/>
            <person name="Ouyang S."/>
            <person name="Schwartz D.C."/>
            <person name="Tanaka T."/>
            <person name="Wu J."/>
            <person name="Zhou S."/>
            <person name="Childs K.L."/>
            <person name="Davidson R.M."/>
            <person name="Lin H."/>
            <person name="Quesada-Ocampo L."/>
            <person name="Vaillancourt B."/>
            <person name="Sakai H."/>
            <person name="Lee S.S."/>
            <person name="Kim J."/>
            <person name="Numa H."/>
            <person name="Itoh T."/>
            <person name="Buell C.R."/>
            <person name="Matsumoto T."/>
        </authorList>
    </citation>
    <scope>NUCLEOTIDE SEQUENCE [LARGE SCALE GENOMIC DNA]</scope>
    <source>
        <strain evidence="3">cv. Nipponbare</strain>
    </source>
</reference>
<evidence type="ECO:0000313" key="3">
    <source>
        <dbReference type="Proteomes" id="UP000059680"/>
    </source>
</evidence>
<reference evidence="3" key="1">
    <citation type="journal article" date="2005" name="Nature">
        <title>The map-based sequence of the rice genome.</title>
        <authorList>
            <consortium name="International rice genome sequencing project (IRGSP)"/>
            <person name="Matsumoto T."/>
            <person name="Wu J."/>
            <person name="Kanamori H."/>
            <person name="Katayose Y."/>
            <person name="Fujisawa M."/>
            <person name="Namiki N."/>
            <person name="Mizuno H."/>
            <person name="Yamamoto K."/>
            <person name="Antonio B.A."/>
            <person name="Baba T."/>
            <person name="Sakata K."/>
            <person name="Nagamura Y."/>
            <person name="Aoki H."/>
            <person name="Arikawa K."/>
            <person name="Arita K."/>
            <person name="Bito T."/>
            <person name="Chiden Y."/>
            <person name="Fujitsuka N."/>
            <person name="Fukunaka R."/>
            <person name="Hamada M."/>
            <person name="Harada C."/>
            <person name="Hayashi A."/>
            <person name="Hijishita S."/>
            <person name="Honda M."/>
            <person name="Hosokawa S."/>
            <person name="Ichikawa Y."/>
            <person name="Idonuma A."/>
            <person name="Iijima M."/>
            <person name="Ikeda M."/>
            <person name="Ikeno M."/>
            <person name="Ito K."/>
            <person name="Ito S."/>
            <person name="Ito T."/>
            <person name="Ito Y."/>
            <person name="Ito Y."/>
            <person name="Iwabuchi A."/>
            <person name="Kamiya K."/>
            <person name="Karasawa W."/>
            <person name="Kurita K."/>
            <person name="Katagiri S."/>
            <person name="Kikuta A."/>
            <person name="Kobayashi H."/>
            <person name="Kobayashi N."/>
            <person name="Machita K."/>
            <person name="Maehara T."/>
            <person name="Masukawa M."/>
            <person name="Mizubayashi T."/>
            <person name="Mukai Y."/>
            <person name="Nagasaki H."/>
            <person name="Nagata Y."/>
            <person name="Naito S."/>
            <person name="Nakashima M."/>
            <person name="Nakama Y."/>
            <person name="Nakamichi Y."/>
            <person name="Nakamura M."/>
            <person name="Meguro A."/>
            <person name="Negishi M."/>
            <person name="Ohta I."/>
            <person name="Ohta T."/>
            <person name="Okamoto M."/>
            <person name="Ono N."/>
            <person name="Saji S."/>
            <person name="Sakaguchi M."/>
            <person name="Sakai K."/>
            <person name="Shibata M."/>
            <person name="Shimokawa T."/>
            <person name="Song J."/>
            <person name="Takazaki Y."/>
            <person name="Terasawa K."/>
            <person name="Tsugane M."/>
            <person name="Tsuji K."/>
            <person name="Ueda S."/>
            <person name="Waki K."/>
            <person name="Yamagata H."/>
            <person name="Yamamoto M."/>
            <person name="Yamamoto S."/>
            <person name="Yamane H."/>
            <person name="Yoshiki S."/>
            <person name="Yoshihara R."/>
            <person name="Yukawa K."/>
            <person name="Zhong H."/>
            <person name="Yano M."/>
            <person name="Yuan Q."/>
            <person name="Ouyang S."/>
            <person name="Liu J."/>
            <person name="Jones K.M."/>
            <person name="Gansberger K."/>
            <person name="Moffat K."/>
            <person name="Hill J."/>
            <person name="Bera J."/>
            <person name="Fadrosh D."/>
            <person name="Jin S."/>
            <person name="Johri S."/>
            <person name="Kim M."/>
            <person name="Overton L."/>
            <person name="Reardon M."/>
            <person name="Tsitrin T."/>
            <person name="Vuong H."/>
            <person name="Weaver B."/>
            <person name="Ciecko A."/>
            <person name="Tallon L."/>
            <person name="Jackson J."/>
            <person name="Pai G."/>
            <person name="Aken S.V."/>
            <person name="Utterback T."/>
            <person name="Reidmuller S."/>
            <person name="Feldblyum T."/>
            <person name="Hsiao J."/>
            <person name="Zismann V."/>
            <person name="Iobst S."/>
            <person name="de Vazeille A.R."/>
            <person name="Buell C.R."/>
            <person name="Ying K."/>
            <person name="Li Y."/>
            <person name="Lu T."/>
            <person name="Huang Y."/>
            <person name="Zhao Q."/>
            <person name="Feng Q."/>
            <person name="Zhang L."/>
            <person name="Zhu J."/>
            <person name="Weng Q."/>
            <person name="Mu J."/>
            <person name="Lu Y."/>
            <person name="Fan D."/>
            <person name="Liu Y."/>
            <person name="Guan J."/>
            <person name="Zhang Y."/>
            <person name="Yu S."/>
            <person name="Liu X."/>
            <person name="Zhang Y."/>
            <person name="Hong G."/>
            <person name="Han B."/>
            <person name="Choisne N."/>
            <person name="Demange N."/>
            <person name="Orjeda G."/>
            <person name="Samain S."/>
            <person name="Cattolico L."/>
            <person name="Pelletier E."/>
            <person name="Couloux A."/>
            <person name="Segurens B."/>
            <person name="Wincker P."/>
            <person name="D'Hont A."/>
            <person name="Scarpelli C."/>
            <person name="Weissenbach J."/>
            <person name="Salanoubat M."/>
            <person name="Quetier F."/>
            <person name="Yu Y."/>
            <person name="Kim H.R."/>
            <person name="Rambo T."/>
            <person name="Currie J."/>
            <person name="Collura K."/>
            <person name="Luo M."/>
            <person name="Yang T."/>
            <person name="Ammiraju J.S.S."/>
            <person name="Engler F."/>
            <person name="Soderlund C."/>
            <person name="Wing R.A."/>
            <person name="Palmer L.E."/>
            <person name="de la Bastide M."/>
            <person name="Spiegel L."/>
            <person name="Nascimento L."/>
            <person name="Zutavern T."/>
            <person name="O'Shaughnessy A."/>
            <person name="Dike S."/>
            <person name="Dedhia N."/>
            <person name="Preston R."/>
            <person name="Balija V."/>
            <person name="McCombie W.R."/>
            <person name="Chow T."/>
            <person name="Chen H."/>
            <person name="Chung M."/>
            <person name="Chen C."/>
            <person name="Shaw J."/>
            <person name="Wu H."/>
            <person name="Hsiao K."/>
            <person name="Chao Y."/>
            <person name="Chu M."/>
            <person name="Cheng C."/>
            <person name="Hour A."/>
            <person name="Lee P."/>
            <person name="Lin S."/>
            <person name="Lin Y."/>
            <person name="Liou J."/>
            <person name="Liu S."/>
            <person name="Hsing Y."/>
            <person name="Raghuvanshi S."/>
            <person name="Mohanty A."/>
            <person name="Bharti A.K."/>
            <person name="Gaur A."/>
            <person name="Gupta V."/>
            <person name="Kumar D."/>
            <person name="Ravi V."/>
            <person name="Vij S."/>
            <person name="Kapur A."/>
            <person name="Khurana P."/>
            <person name="Khurana P."/>
            <person name="Khurana J.P."/>
            <person name="Tyagi A.K."/>
            <person name="Gaikwad K."/>
            <person name="Singh A."/>
            <person name="Dalal V."/>
            <person name="Srivastava S."/>
            <person name="Dixit A."/>
            <person name="Pal A.K."/>
            <person name="Ghazi I.A."/>
            <person name="Yadav M."/>
            <person name="Pandit A."/>
            <person name="Bhargava A."/>
            <person name="Sureshbabu K."/>
            <person name="Batra K."/>
            <person name="Sharma T.R."/>
            <person name="Mohapatra T."/>
            <person name="Singh N.K."/>
            <person name="Messing J."/>
            <person name="Nelson A.B."/>
            <person name="Fuks G."/>
            <person name="Kavchok S."/>
            <person name="Keizer G."/>
            <person name="Linton E."/>
            <person name="Llaca V."/>
            <person name="Song R."/>
            <person name="Tanyolac B."/>
            <person name="Young S."/>
            <person name="Ho-Il K."/>
            <person name="Hahn J.H."/>
            <person name="Sangsakoo G."/>
            <person name="Vanavichit A."/>
            <person name="de Mattos Luiz.A.T."/>
            <person name="Zimmer P.D."/>
            <person name="Malone G."/>
            <person name="Dellagostin O."/>
            <person name="de Oliveira A.C."/>
            <person name="Bevan M."/>
            <person name="Bancroft I."/>
            <person name="Minx P."/>
            <person name="Cordum H."/>
            <person name="Wilson R."/>
            <person name="Cheng Z."/>
            <person name="Jin W."/>
            <person name="Jiang J."/>
            <person name="Leong S.A."/>
            <person name="Iwama H."/>
            <person name="Gojobori T."/>
            <person name="Itoh T."/>
            <person name="Niimura Y."/>
            <person name="Fujii Y."/>
            <person name="Habara T."/>
            <person name="Sakai H."/>
            <person name="Sato Y."/>
            <person name="Wilson G."/>
            <person name="Kumar K."/>
            <person name="McCouch S."/>
            <person name="Juretic N."/>
            <person name="Hoen D."/>
            <person name="Wright S."/>
            <person name="Bruskiewich R."/>
            <person name="Bureau T."/>
            <person name="Miyao A."/>
            <person name="Hirochika H."/>
            <person name="Nishikawa T."/>
            <person name="Kadowaki K."/>
            <person name="Sugiura M."/>
            <person name="Burr B."/>
            <person name="Sasaki T."/>
        </authorList>
    </citation>
    <scope>NUCLEOTIDE SEQUENCE [LARGE SCALE GENOMIC DNA]</scope>
    <source>
        <strain evidence="3">cv. Nipponbare</strain>
    </source>
</reference>
<organism evidence="2 3">
    <name type="scientific">Oryza sativa subsp. japonica</name>
    <name type="common">Rice</name>
    <dbReference type="NCBI Taxonomy" id="39947"/>
    <lineage>
        <taxon>Eukaryota</taxon>
        <taxon>Viridiplantae</taxon>
        <taxon>Streptophyta</taxon>
        <taxon>Embryophyta</taxon>
        <taxon>Tracheophyta</taxon>
        <taxon>Spermatophyta</taxon>
        <taxon>Magnoliopsida</taxon>
        <taxon>Liliopsida</taxon>
        <taxon>Poales</taxon>
        <taxon>Poaceae</taxon>
        <taxon>BOP clade</taxon>
        <taxon>Oryzoideae</taxon>
        <taxon>Oryzeae</taxon>
        <taxon>Oryzinae</taxon>
        <taxon>Oryza</taxon>
        <taxon>Oryza sativa</taxon>
    </lineage>
</organism>
<evidence type="ECO:0000256" key="1">
    <source>
        <dbReference type="SAM" id="MobiDB-lite"/>
    </source>
</evidence>
<name>A0A0P0V252_ORYSJ</name>
<sequence>MFAWSAMDIIPPARPGNDSGSGIADDDPAMPGICCAGSDIADDDPARPGNCSGSGSDIADDDPAKPSNCSGSSGVDDDGPVMSGNCSGSSGVADDGPAMSGNGRGGVGGDSADDVEGSSVLDAAAAAFTGSSSSFLLILYKRYTARSSSLAKSTEIDPPKLAQIASKIQIQTTKIDQST</sequence>
<dbReference type="PaxDb" id="39947-A0A0P0V252"/>
<accession>A0A0P0V252</accession>
<evidence type="ECO:0000313" key="2">
    <source>
        <dbReference type="EMBL" id="BAS71963.1"/>
    </source>
</evidence>
<dbReference type="InParanoid" id="A0A0P0V252"/>